<sequence>MAYVTDYREMFTLFSRRPGMYLPNPVSFATAVAFIQGCDTMSGGEMLDGFRDWLVSAKLGQFENSLVWWALVLHLVEPAGPKDARNLNPEADAAALDLLFALVDEFLDHRG</sequence>
<dbReference type="RefSeq" id="WP_345433982.1">
    <property type="nucleotide sequence ID" value="NZ_BAABHK010000008.1"/>
</dbReference>
<evidence type="ECO:0000313" key="2">
    <source>
        <dbReference type="Proteomes" id="UP001501442"/>
    </source>
</evidence>
<gene>
    <name evidence="1" type="ORF">GCM10023196_055270</name>
</gene>
<dbReference type="EMBL" id="BAABHK010000008">
    <property type="protein sequence ID" value="GAA4630334.1"/>
    <property type="molecule type" value="Genomic_DNA"/>
</dbReference>
<keyword evidence="2" id="KW-1185">Reference proteome</keyword>
<name>A0ABP8UHC4_9ACTN</name>
<proteinExistence type="predicted"/>
<comment type="caution">
    <text evidence="1">The sequence shown here is derived from an EMBL/GenBank/DDBJ whole genome shotgun (WGS) entry which is preliminary data.</text>
</comment>
<evidence type="ECO:0000313" key="1">
    <source>
        <dbReference type="EMBL" id="GAA4630334.1"/>
    </source>
</evidence>
<reference evidence="2" key="1">
    <citation type="journal article" date="2019" name="Int. J. Syst. Evol. Microbiol.">
        <title>The Global Catalogue of Microorganisms (GCM) 10K type strain sequencing project: providing services to taxonomists for standard genome sequencing and annotation.</title>
        <authorList>
            <consortium name="The Broad Institute Genomics Platform"/>
            <consortium name="The Broad Institute Genome Sequencing Center for Infectious Disease"/>
            <person name="Wu L."/>
            <person name="Ma J."/>
        </authorList>
    </citation>
    <scope>NUCLEOTIDE SEQUENCE [LARGE SCALE GENOMIC DNA]</scope>
    <source>
        <strain evidence="2">JCM 17939</strain>
    </source>
</reference>
<accession>A0ABP8UHC4</accession>
<organism evidence="1 2">
    <name type="scientific">Actinoallomurus vinaceus</name>
    <dbReference type="NCBI Taxonomy" id="1080074"/>
    <lineage>
        <taxon>Bacteria</taxon>
        <taxon>Bacillati</taxon>
        <taxon>Actinomycetota</taxon>
        <taxon>Actinomycetes</taxon>
        <taxon>Streptosporangiales</taxon>
        <taxon>Thermomonosporaceae</taxon>
        <taxon>Actinoallomurus</taxon>
    </lineage>
</organism>
<protein>
    <submittedName>
        <fullName evidence="1">Uncharacterized protein</fullName>
    </submittedName>
</protein>
<dbReference type="Proteomes" id="UP001501442">
    <property type="component" value="Unassembled WGS sequence"/>
</dbReference>